<name>G7KTP1_MEDTR</name>
<keyword evidence="4" id="KW-1185">Reference proteome</keyword>
<dbReference type="HOGENOM" id="CLU_2779736_0_0_1"/>
<dbReference type="EnsemblPlants" id="AES82221">
    <property type="protein sequence ID" value="AES82221"/>
    <property type="gene ID" value="MTR_7g109890"/>
</dbReference>
<dbReference type="AlphaFoldDB" id="G7KTP1"/>
<dbReference type="EMBL" id="CM001223">
    <property type="protein sequence ID" value="AES82221.1"/>
    <property type="molecule type" value="Genomic_DNA"/>
</dbReference>
<evidence type="ECO:0000256" key="1">
    <source>
        <dbReference type="SAM" id="MobiDB-lite"/>
    </source>
</evidence>
<gene>
    <name evidence="2" type="ordered locus">MTR_7g109890</name>
</gene>
<accession>G7KTP1</accession>
<evidence type="ECO:0000313" key="4">
    <source>
        <dbReference type="Proteomes" id="UP000002051"/>
    </source>
</evidence>
<feature type="region of interest" description="Disordered" evidence="1">
    <location>
        <begin position="50"/>
        <end position="69"/>
    </location>
</feature>
<dbReference type="Proteomes" id="UP000002051">
    <property type="component" value="Unassembled WGS sequence"/>
</dbReference>
<reference evidence="2 4" key="1">
    <citation type="journal article" date="2011" name="Nature">
        <title>The Medicago genome provides insight into the evolution of rhizobial symbioses.</title>
        <authorList>
            <person name="Young N.D."/>
            <person name="Debelle F."/>
            <person name="Oldroyd G.E."/>
            <person name="Geurts R."/>
            <person name="Cannon S.B."/>
            <person name="Udvardi M.K."/>
            <person name="Benedito V.A."/>
            <person name="Mayer K.F."/>
            <person name="Gouzy J."/>
            <person name="Schoof H."/>
            <person name="Van de Peer Y."/>
            <person name="Proost S."/>
            <person name="Cook D.R."/>
            <person name="Meyers B.C."/>
            <person name="Spannagl M."/>
            <person name="Cheung F."/>
            <person name="De Mita S."/>
            <person name="Krishnakumar V."/>
            <person name="Gundlach H."/>
            <person name="Zhou S."/>
            <person name="Mudge J."/>
            <person name="Bharti A.K."/>
            <person name="Murray J.D."/>
            <person name="Naoumkina M.A."/>
            <person name="Rosen B."/>
            <person name="Silverstein K.A."/>
            <person name="Tang H."/>
            <person name="Rombauts S."/>
            <person name="Zhao P.X."/>
            <person name="Zhou P."/>
            <person name="Barbe V."/>
            <person name="Bardou P."/>
            <person name="Bechner M."/>
            <person name="Bellec A."/>
            <person name="Berger A."/>
            <person name="Berges H."/>
            <person name="Bidwell S."/>
            <person name="Bisseling T."/>
            <person name="Choisne N."/>
            <person name="Couloux A."/>
            <person name="Denny R."/>
            <person name="Deshpande S."/>
            <person name="Dai X."/>
            <person name="Doyle J.J."/>
            <person name="Dudez A.M."/>
            <person name="Farmer A.D."/>
            <person name="Fouteau S."/>
            <person name="Franken C."/>
            <person name="Gibelin C."/>
            <person name="Gish J."/>
            <person name="Goldstein S."/>
            <person name="Gonzalez A.J."/>
            <person name="Green P.J."/>
            <person name="Hallab A."/>
            <person name="Hartog M."/>
            <person name="Hua A."/>
            <person name="Humphray S.J."/>
            <person name="Jeong D.H."/>
            <person name="Jing Y."/>
            <person name="Jocker A."/>
            <person name="Kenton S.M."/>
            <person name="Kim D.J."/>
            <person name="Klee K."/>
            <person name="Lai H."/>
            <person name="Lang C."/>
            <person name="Lin S."/>
            <person name="Macmil S.L."/>
            <person name="Magdelenat G."/>
            <person name="Matthews L."/>
            <person name="McCorrison J."/>
            <person name="Monaghan E.L."/>
            <person name="Mun J.H."/>
            <person name="Najar F.Z."/>
            <person name="Nicholson C."/>
            <person name="Noirot C."/>
            <person name="O'Bleness M."/>
            <person name="Paule C.R."/>
            <person name="Poulain J."/>
            <person name="Prion F."/>
            <person name="Qin B."/>
            <person name="Qu C."/>
            <person name="Retzel E.F."/>
            <person name="Riddle C."/>
            <person name="Sallet E."/>
            <person name="Samain S."/>
            <person name="Samson N."/>
            <person name="Sanders I."/>
            <person name="Saurat O."/>
            <person name="Scarpelli C."/>
            <person name="Schiex T."/>
            <person name="Segurens B."/>
            <person name="Severin A.J."/>
            <person name="Sherrier D.J."/>
            <person name="Shi R."/>
            <person name="Sims S."/>
            <person name="Singer S.R."/>
            <person name="Sinharoy S."/>
            <person name="Sterck L."/>
            <person name="Viollet A."/>
            <person name="Wang B.B."/>
            <person name="Wang K."/>
            <person name="Wang M."/>
            <person name="Wang X."/>
            <person name="Warfsmann J."/>
            <person name="Weissenbach J."/>
            <person name="White D.D."/>
            <person name="White J.D."/>
            <person name="Wiley G.B."/>
            <person name="Wincker P."/>
            <person name="Xing Y."/>
            <person name="Yang L."/>
            <person name="Yao Z."/>
            <person name="Ying F."/>
            <person name="Zhai J."/>
            <person name="Zhou L."/>
            <person name="Zuber A."/>
            <person name="Denarie J."/>
            <person name="Dixon R.A."/>
            <person name="May G.D."/>
            <person name="Schwartz D.C."/>
            <person name="Rogers J."/>
            <person name="Quetier F."/>
            <person name="Town C.D."/>
            <person name="Roe B.A."/>
        </authorList>
    </citation>
    <scope>NUCLEOTIDE SEQUENCE [LARGE SCALE GENOMIC DNA]</scope>
    <source>
        <strain evidence="2">A17</strain>
        <strain evidence="3 4">cv. Jemalong A17</strain>
    </source>
</reference>
<dbReference type="PaxDb" id="3880-AES82221"/>
<sequence length="69" mass="7414">MNCKGIRGGKDGDDDKIDRDSALRRENVDLSNGKISDIVSFVKKSIEEAGEDDRKVTGGGSPTMCPCPE</sequence>
<evidence type="ECO:0000313" key="3">
    <source>
        <dbReference type="EnsemblPlants" id="AES82221"/>
    </source>
</evidence>
<protein>
    <submittedName>
        <fullName evidence="2 3">Uncharacterized protein</fullName>
    </submittedName>
</protein>
<organism evidence="2 4">
    <name type="scientific">Medicago truncatula</name>
    <name type="common">Barrel medic</name>
    <name type="synonym">Medicago tribuloides</name>
    <dbReference type="NCBI Taxonomy" id="3880"/>
    <lineage>
        <taxon>Eukaryota</taxon>
        <taxon>Viridiplantae</taxon>
        <taxon>Streptophyta</taxon>
        <taxon>Embryophyta</taxon>
        <taxon>Tracheophyta</taxon>
        <taxon>Spermatophyta</taxon>
        <taxon>Magnoliopsida</taxon>
        <taxon>eudicotyledons</taxon>
        <taxon>Gunneridae</taxon>
        <taxon>Pentapetalae</taxon>
        <taxon>rosids</taxon>
        <taxon>fabids</taxon>
        <taxon>Fabales</taxon>
        <taxon>Fabaceae</taxon>
        <taxon>Papilionoideae</taxon>
        <taxon>50 kb inversion clade</taxon>
        <taxon>NPAAA clade</taxon>
        <taxon>Hologalegina</taxon>
        <taxon>IRL clade</taxon>
        <taxon>Trifolieae</taxon>
        <taxon>Medicago</taxon>
    </lineage>
</organism>
<evidence type="ECO:0000313" key="2">
    <source>
        <dbReference type="EMBL" id="AES82221.1"/>
    </source>
</evidence>
<reference evidence="3" key="3">
    <citation type="submission" date="2015-04" db="UniProtKB">
        <authorList>
            <consortium name="EnsemblPlants"/>
        </authorList>
    </citation>
    <scope>IDENTIFICATION</scope>
    <source>
        <strain evidence="3">cv. Jemalong A17</strain>
    </source>
</reference>
<reference evidence="2 4" key="2">
    <citation type="journal article" date="2014" name="BMC Genomics">
        <title>An improved genome release (version Mt4.0) for the model legume Medicago truncatula.</title>
        <authorList>
            <person name="Tang H."/>
            <person name="Krishnakumar V."/>
            <person name="Bidwell S."/>
            <person name="Rosen B."/>
            <person name="Chan A."/>
            <person name="Zhou S."/>
            <person name="Gentzbittel L."/>
            <person name="Childs K.L."/>
            <person name="Yandell M."/>
            <person name="Gundlach H."/>
            <person name="Mayer K.F."/>
            <person name="Schwartz D.C."/>
            <person name="Town C.D."/>
        </authorList>
    </citation>
    <scope>GENOME REANNOTATION</scope>
    <source>
        <strain evidence="3 4">cv. Jemalong A17</strain>
    </source>
</reference>
<proteinExistence type="predicted"/>